<organism evidence="1">
    <name type="scientific">Cupriavidus oxalaticus</name>
    <dbReference type="NCBI Taxonomy" id="96344"/>
    <lineage>
        <taxon>Bacteria</taxon>
        <taxon>Pseudomonadati</taxon>
        <taxon>Pseudomonadota</taxon>
        <taxon>Betaproteobacteria</taxon>
        <taxon>Burkholderiales</taxon>
        <taxon>Burkholderiaceae</taxon>
        <taxon>Cupriavidus</taxon>
    </lineage>
</organism>
<accession>Q84ER6</accession>
<evidence type="ECO:0000313" key="1">
    <source>
        <dbReference type="EMBL" id="CAD61118.1"/>
    </source>
</evidence>
<proteinExistence type="predicted"/>
<protein>
    <submittedName>
        <fullName evidence="1">Uncharacterized protein</fullName>
    </submittedName>
</protein>
<name>Q84ER6_9BURK</name>
<dbReference type="AlphaFoldDB" id="Q84ER6"/>
<sequence length="118" mass="13277">MARSRANAYRGISTFWRTTMSDPIQPGTPAPGAQEPGTFLPTLIWTTDRKTVGDEMQRLLGWRAQLNVLLSASEETDDGTTWYAMAQATLYQLDCDIERLFEWLGDYEPDTPTSEVPS</sequence>
<reference evidence="1" key="1">
    <citation type="journal article" date="2003" name="Appl. Environ. Microbiol.">
        <title>The biphenyl- and 4-chlorobiphenyl-catabolic transposon Tn4371, a member of a new family of genomic islands related to IncP and Ti plasmids.</title>
        <authorList>
            <person name="Toussaint A.C."/>
            <person name="Merlin C."/>
            <person name="Monchy S."/>
            <person name="Benotmane M.A."/>
            <person name="Leplae R."/>
            <person name="Mergeay M."/>
            <person name="Springael D."/>
        </authorList>
    </citation>
    <scope>NUCLEOTIDE SEQUENCE</scope>
    <source>
        <strain evidence="1">A5</strain>
    </source>
</reference>
<dbReference type="EMBL" id="AJ536756">
    <property type="protein sequence ID" value="CAD61118.1"/>
    <property type="molecule type" value="Genomic_DNA"/>
</dbReference>